<dbReference type="EMBL" id="AP023368">
    <property type="protein sequence ID" value="BCJ98089.1"/>
    <property type="molecule type" value="Genomic_DNA"/>
</dbReference>
<name>A0A7I8DI36_9FIRM</name>
<keyword evidence="1" id="KW-0812">Transmembrane</keyword>
<proteinExistence type="predicted"/>
<accession>A0A7I8DI36</accession>
<reference evidence="2 3" key="1">
    <citation type="submission" date="2020-08" db="EMBL/GenBank/DDBJ databases">
        <title>Draft genome sequencing of an Anaerocolumna strain isolated from anoxic soil subjected to BSD treatment.</title>
        <authorList>
            <person name="Uek A."/>
            <person name="Tonouchi A."/>
        </authorList>
    </citation>
    <scope>NUCLEOTIDE SEQUENCE [LARGE SCALE GENOMIC DNA]</scope>
    <source>
        <strain evidence="2 3">CTTW</strain>
    </source>
</reference>
<feature type="transmembrane region" description="Helical" evidence="1">
    <location>
        <begin position="45"/>
        <end position="66"/>
    </location>
</feature>
<dbReference type="RefSeq" id="WP_185258441.1">
    <property type="nucleotide sequence ID" value="NZ_AP023368.1"/>
</dbReference>
<dbReference type="Proteomes" id="UP000515703">
    <property type="component" value="Chromosome"/>
</dbReference>
<evidence type="ECO:0000313" key="3">
    <source>
        <dbReference type="Proteomes" id="UP000515703"/>
    </source>
</evidence>
<keyword evidence="3" id="KW-1185">Reference proteome</keyword>
<reference evidence="2 3" key="2">
    <citation type="submission" date="2020-08" db="EMBL/GenBank/DDBJ databases">
        <authorList>
            <person name="Ueki A."/>
            <person name="Tonouchi A."/>
        </authorList>
    </citation>
    <scope>NUCLEOTIDE SEQUENCE [LARGE SCALE GENOMIC DNA]</scope>
    <source>
        <strain evidence="2 3">CTTW</strain>
    </source>
</reference>
<sequence length="100" mass="11143">MNDSIINETLKNFAIDLNRLIFESIFHSFSELIKAIWLYPVTRTLIISLIISGIIGCIISNATYGLSRLSGKSVRSSKKAARLLSGIYDLFGSLSDLFKK</sequence>
<dbReference type="AlphaFoldDB" id="A0A7I8DI36"/>
<dbReference type="KEGG" id="acht:bsdcttw_11300"/>
<keyword evidence="1" id="KW-1133">Transmembrane helix</keyword>
<gene>
    <name evidence="2" type="ORF">bsdcttw_11300</name>
</gene>
<keyword evidence="1" id="KW-0472">Membrane</keyword>
<evidence type="ECO:0000313" key="2">
    <source>
        <dbReference type="EMBL" id="BCJ98089.1"/>
    </source>
</evidence>
<organism evidence="2 3">
    <name type="scientific">Anaerocolumna chitinilytica</name>
    <dbReference type="NCBI Taxonomy" id="1727145"/>
    <lineage>
        <taxon>Bacteria</taxon>
        <taxon>Bacillati</taxon>
        <taxon>Bacillota</taxon>
        <taxon>Clostridia</taxon>
        <taxon>Lachnospirales</taxon>
        <taxon>Lachnospiraceae</taxon>
        <taxon>Anaerocolumna</taxon>
    </lineage>
</organism>
<protein>
    <submittedName>
        <fullName evidence="2">Uncharacterized protein</fullName>
    </submittedName>
</protein>
<evidence type="ECO:0000256" key="1">
    <source>
        <dbReference type="SAM" id="Phobius"/>
    </source>
</evidence>